<proteinExistence type="predicted"/>
<protein>
    <submittedName>
        <fullName evidence="1">Uncharacterized protein</fullName>
    </submittedName>
</protein>
<dbReference type="RefSeq" id="WP_272011450.1">
    <property type="nucleotide sequence ID" value="NZ_JAQNDN010000028.1"/>
</dbReference>
<organism evidence="1 2">
    <name type="scientific">Nannocystis radixulma</name>
    <dbReference type="NCBI Taxonomy" id="2995305"/>
    <lineage>
        <taxon>Bacteria</taxon>
        <taxon>Pseudomonadati</taxon>
        <taxon>Myxococcota</taxon>
        <taxon>Polyangia</taxon>
        <taxon>Nannocystales</taxon>
        <taxon>Nannocystaceae</taxon>
        <taxon>Nannocystis</taxon>
    </lineage>
</organism>
<evidence type="ECO:0000313" key="2">
    <source>
        <dbReference type="Proteomes" id="UP001217838"/>
    </source>
</evidence>
<gene>
    <name evidence="1" type="ORF">POL58_49400</name>
</gene>
<comment type="caution">
    <text evidence="1">The sequence shown here is derived from an EMBL/GenBank/DDBJ whole genome shotgun (WGS) entry which is preliminary data.</text>
</comment>
<evidence type="ECO:0000313" key="1">
    <source>
        <dbReference type="EMBL" id="MDC0675844.1"/>
    </source>
</evidence>
<reference evidence="1 2" key="1">
    <citation type="submission" date="2022-11" db="EMBL/GenBank/DDBJ databases">
        <title>Minimal conservation of predation-associated metabolite biosynthetic gene clusters underscores biosynthetic potential of Myxococcota including descriptions for ten novel species: Archangium lansinium sp. nov., Myxococcus landrumus sp. nov., Nannocystis bai.</title>
        <authorList>
            <person name="Ahearne A."/>
            <person name="Stevens C."/>
            <person name="Dowd S."/>
        </authorList>
    </citation>
    <scope>NUCLEOTIDE SEQUENCE [LARGE SCALE GENOMIC DNA]</scope>
    <source>
        <strain evidence="1 2">NCELM</strain>
    </source>
</reference>
<dbReference type="Proteomes" id="UP001217838">
    <property type="component" value="Unassembled WGS sequence"/>
</dbReference>
<keyword evidence="2" id="KW-1185">Reference proteome</keyword>
<name>A0ABT5BNU9_9BACT</name>
<sequence length="59" mass="5857">MCAIRASCDQSAGGCGIAFCDINDLQCTGEGAQCTSCSGELGEEPPPSFADVGICVIPG</sequence>
<accession>A0ABT5BNU9</accession>
<dbReference type="EMBL" id="JAQNDN010000028">
    <property type="protein sequence ID" value="MDC0675844.1"/>
    <property type="molecule type" value="Genomic_DNA"/>
</dbReference>